<dbReference type="RefSeq" id="WP_121205686.1">
    <property type="nucleotide sequence ID" value="NZ_RBZP01000020.1"/>
</dbReference>
<evidence type="ECO:0000313" key="2">
    <source>
        <dbReference type="Proteomes" id="UP000269301"/>
    </source>
</evidence>
<comment type="caution">
    <text evidence="1">The sequence shown here is derived from an EMBL/GenBank/DDBJ whole genome shotgun (WGS) entry which is preliminary data.</text>
</comment>
<dbReference type="AlphaFoldDB" id="A0A494ZVT5"/>
<evidence type="ECO:0000313" key="1">
    <source>
        <dbReference type="EMBL" id="RKQ29968.1"/>
    </source>
</evidence>
<name>A0A494ZVT5_9BACI</name>
<evidence type="ECO:0008006" key="3">
    <source>
        <dbReference type="Google" id="ProtNLM"/>
    </source>
</evidence>
<protein>
    <recommendedName>
        <fullName evidence="3">Glycine zipper domain-containing protein</fullName>
    </recommendedName>
</protein>
<dbReference type="Proteomes" id="UP000269301">
    <property type="component" value="Unassembled WGS sequence"/>
</dbReference>
<organism evidence="1 2">
    <name type="scientific">Oceanobacillus halophilus</name>
    <dbReference type="NCBI Taxonomy" id="930130"/>
    <lineage>
        <taxon>Bacteria</taxon>
        <taxon>Bacillati</taxon>
        <taxon>Bacillota</taxon>
        <taxon>Bacilli</taxon>
        <taxon>Bacillales</taxon>
        <taxon>Bacillaceae</taxon>
        <taxon>Oceanobacillus</taxon>
    </lineage>
</organism>
<gene>
    <name evidence="1" type="ORF">D8M06_16480</name>
</gene>
<reference evidence="1 2" key="1">
    <citation type="journal article" date="2016" name="Int. J. Syst. Evol. Microbiol.">
        <title>Oceanobacillus halophilus sp. nov., a novel moderately halophilic bacterium from a hypersaline lake.</title>
        <authorList>
            <person name="Amoozegar M.A."/>
            <person name="Bagheri M."/>
            <person name="Makhdoumi A."/>
            <person name="Nikou M.M."/>
            <person name="Fazeli S.A.S."/>
            <person name="Schumann P."/>
            <person name="Sproer C."/>
            <person name="Sanchez-Porro C."/>
            <person name="Ventosa A."/>
        </authorList>
    </citation>
    <scope>NUCLEOTIDE SEQUENCE [LARGE SCALE GENOMIC DNA]</scope>
    <source>
        <strain evidence="1 2">DSM 23996</strain>
    </source>
</reference>
<accession>A0A494ZVT5</accession>
<proteinExistence type="predicted"/>
<sequence>MGFLKKMWETQKQTIKEEAKKVEFEYIGGHPKFDRKRIKIRKGSEDGQIILDDILNEVEANLVEYQWGEQSKRSVGKAATGAIIGGVLTGGVGAIAGGAIGAKKKDDSVLRLGIEEHGRTYEVLLRADQTKYNEFTKKVL</sequence>
<dbReference type="EMBL" id="RBZP01000020">
    <property type="protein sequence ID" value="RKQ29968.1"/>
    <property type="molecule type" value="Genomic_DNA"/>
</dbReference>
<keyword evidence="2" id="KW-1185">Reference proteome</keyword>